<dbReference type="SUPFAM" id="SSF55068">
    <property type="entry name" value="Peptide methionine sulfoxide reductase"/>
    <property type="match status" value="1"/>
</dbReference>
<evidence type="ECO:0000313" key="8">
    <source>
        <dbReference type="Proteomes" id="UP001320326"/>
    </source>
</evidence>
<keyword evidence="5" id="KW-0732">Signal</keyword>
<dbReference type="GO" id="GO:0008113">
    <property type="term" value="F:peptide-methionine (S)-S-oxide reductase activity"/>
    <property type="evidence" value="ECO:0007669"/>
    <property type="project" value="UniProtKB-UniRule"/>
</dbReference>
<comment type="similarity">
    <text evidence="4">Belongs to the MsrA Met sulfoxide reductase family.</text>
</comment>
<evidence type="ECO:0000256" key="5">
    <source>
        <dbReference type="SAM" id="SignalP"/>
    </source>
</evidence>
<sequence>MFAFHAVSRHILGAMVLLLSLCPLPLLASAAEQSAVFAGGCFWGVDAVFRHVRGVAAVVSGYAGGNAATAHYEQVSRGDTAHAEAVQVTFDPAQVSYRQLLRIFFSVAHDPTQLDRQGPDVGSQYRSAIFYTDDGQRQIAQEYIRQLTAAGTYAAPIVTQVVPLPSFYPAEEHHQNYLALHPYQPYIVFNDMPKLYELRKRFPEMYRE</sequence>
<dbReference type="Pfam" id="PF01625">
    <property type="entry name" value="PMSR"/>
    <property type="match status" value="1"/>
</dbReference>
<proteinExistence type="inferred from homology"/>
<dbReference type="HAMAP" id="MF_01401">
    <property type="entry name" value="MsrA"/>
    <property type="match status" value="1"/>
</dbReference>
<evidence type="ECO:0000256" key="3">
    <source>
        <dbReference type="ARBA" id="ARBA00048782"/>
    </source>
</evidence>
<organism evidence="7 8">
    <name type="scientific">Sideroxyarcus emersonii</name>
    <dbReference type="NCBI Taxonomy" id="2764705"/>
    <lineage>
        <taxon>Bacteria</taxon>
        <taxon>Pseudomonadati</taxon>
        <taxon>Pseudomonadota</taxon>
        <taxon>Betaproteobacteria</taxon>
        <taxon>Nitrosomonadales</taxon>
        <taxon>Gallionellaceae</taxon>
        <taxon>Sideroxyarcus</taxon>
    </lineage>
</organism>
<dbReference type="NCBIfam" id="TIGR00401">
    <property type="entry name" value="msrA"/>
    <property type="match status" value="1"/>
</dbReference>
<dbReference type="EC" id="1.8.4.11" evidence="4"/>
<dbReference type="RefSeq" id="WP_269807815.1">
    <property type="nucleotide sequence ID" value="NZ_AP023423.1"/>
</dbReference>
<evidence type="ECO:0000256" key="4">
    <source>
        <dbReference type="HAMAP-Rule" id="MF_01401"/>
    </source>
</evidence>
<gene>
    <name evidence="4" type="primary">msrA</name>
    <name evidence="7" type="ORF">MIZ01_2537</name>
</gene>
<dbReference type="EMBL" id="AP023423">
    <property type="protein sequence ID" value="BCK88731.1"/>
    <property type="molecule type" value="Genomic_DNA"/>
</dbReference>
<reference evidence="7 8" key="1">
    <citation type="journal article" date="2022" name="Int. J. Syst. Evol. Microbiol.">
        <title>&lt;i&gt;Sideroxyarcus emersonii&lt;/i&gt; gen. nov. sp. nov., a neutrophilic, microaerobic iron- and thiosulfate-oxidizing bacterium isolated from iron-rich wetland sediment.</title>
        <authorList>
            <person name="Kato S."/>
            <person name="Itoh T."/>
            <person name="Iino T."/>
            <person name="Ohkuma M."/>
        </authorList>
    </citation>
    <scope>NUCLEOTIDE SEQUENCE [LARGE SCALE GENOMIC DNA]</scope>
    <source>
        <strain evidence="7 8">MIZ01</strain>
    </source>
</reference>
<dbReference type="KEGG" id="seme:MIZ01_2537"/>
<dbReference type="InterPro" id="IPR002569">
    <property type="entry name" value="Met_Sox_Rdtase_MsrA_dom"/>
</dbReference>
<feature type="signal peptide" evidence="5">
    <location>
        <begin position="1"/>
        <end position="28"/>
    </location>
</feature>
<comment type="catalytic activity">
    <reaction evidence="3 4">
        <text>[thioredoxin]-disulfide + L-methionine + H2O = L-methionine (S)-S-oxide + [thioredoxin]-dithiol</text>
        <dbReference type="Rhea" id="RHEA:19993"/>
        <dbReference type="Rhea" id="RHEA-COMP:10698"/>
        <dbReference type="Rhea" id="RHEA-COMP:10700"/>
        <dbReference type="ChEBI" id="CHEBI:15377"/>
        <dbReference type="ChEBI" id="CHEBI:29950"/>
        <dbReference type="ChEBI" id="CHEBI:50058"/>
        <dbReference type="ChEBI" id="CHEBI:57844"/>
        <dbReference type="ChEBI" id="CHEBI:58772"/>
        <dbReference type="EC" id="1.8.4.11"/>
    </reaction>
</comment>
<dbReference type="Gene3D" id="3.30.1060.10">
    <property type="entry name" value="Peptide methionine sulphoxide reductase MsrA"/>
    <property type="match status" value="1"/>
</dbReference>
<evidence type="ECO:0000256" key="1">
    <source>
        <dbReference type="ARBA" id="ARBA00023002"/>
    </source>
</evidence>
<comment type="function">
    <text evidence="4">Has an important function as a repair enzyme for proteins that have been inactivated by oxidation. Catalyzes the reversible oxidation-reduction of methionine sulfoxide in proteins to methionine.</text>
</comment>
<dbReference type="InterPro" id="IPR036509">
    <property type="entry name" value="Met_Sox_Rdtase_MsrA_sf"/>
</dbReference>
<name>A0AAN2C045_9PROT</name>
<protein>
    <recommendedName>
        <fullName evidence="4">Peptide methionine sulfoxide reductase MsrA</fullName>
        <shortName evidence="4">Protein-methionine-S-oxide reductase</shortName>
        <ecNumber evidence="4">1.8.4.11</ecNumber>
    </recommendedName>
    <alternativeName>
        <fullName evidence="4">Peptide-methionine (S)-S-oxide reductase</fullName>
        <shortName evidence="4">Peptide Met(O) reductase</shortName>
    </alternativeName>
</protein>
<evidence type="ECO:0000259" key="6">
    <source>
        <dbReference type="Pfam" id="PF01625"/>
    </source>
</evidence>
<feature type="chain" id="PRO_5042899432" description="Peptide methionine sulfoxide reductase MsrA" evidence="5">
    <location>
        <begin position="29"/>
        <end position="208"/>
    </location>
</feature>
<accession>A0AAN2C045</accession>
<dbReference type="Proteomes" id="UP001320326">
    <property type="component" value="Chromosome"/>
</dbReference>
<dbReference type="PANTHER" id="PTHR43774">
    <property type="entry name" value="PEPTIDE METHIONINE SULFOXIDE REDUCTASE"/>
    <property type="match status" value="1"/>
</dbReference>
<evidence type="ECO:0000313" key="7">
    <source>
        <dbReference type="EMBL" id="BCK88731.1"/>
    </source>
</evidence>
<dbReference type="PANTHER" id="PTHR43774:SF1">
    <property type="entry name" value="PEPTIDE METHIONINE SULFOXIDE REDUCTASE MSRA 2"/>
    <property type="match status" value="1"/>
</dbReference>
<comment type="catalytic activity">
    <reaction evidence="2 4">
        <text>L-methionyl-[protein] + [thioredoxin]-disulfide + H2O = L-methionyl-(S)-S-oxide-[protein] + [thioredoxin]-dithiol</text>
        <dbReference type="Rhea" id="RHEA:14217"/>
        <dbReference type="Rhea" id="RHEA-COMP:10698"/>
        <dbReference type="Rhea" id="RHEA-COMP:10700"/>
        <dbReference type="Rhea" id="RHEA-COMP:12313"/>
        <dbReference type="Rhea" id="RHEA-COMP:12315"/>
        <dbReference type="ChEBI" id="CHEBI:15377"/>
        <dbReference type="ChEBI" id="CHEBI:16044"/>
        <dbReference type="ChEBI" id="CHEBI:29950"/>
        <dbReference type="ChEBI" id="CHEBI:44120"/>
        <dbReference type="ChEBI" id="CHEBI:50058"/>
        <dbReference type="EC" id="1.8.4.11"/>
    </reaction>
</comment>
<keyword evidence="8" id="KW-1185">Reference proteome</keyword>
<feature type="domain" description="Peptide methionine sulphoxide reductase MsrA" evidence="6">
    <location>
        <begin position="35"/>
        <end position="186"/>
    </location>
</feature>
<feature type="active site" evidence="4">
    <location>
        <position position="41"/>
    </location>
</feature>
<dbReference type="AlphaFoldDB" id="A0AAN2C045"/>
<keyword evidence="1 4" id="KW-0560">Oxidoreductase</keyword>
<evidence type="ECO:0000256" key="2">
    <source>
        <dbReference type="ARBA" id="ARBA00047806"/>
    </source>
</evidence>